<feature type="domain" description="Acyltransferase 3" evidence="8">
    <location>
        <begin position="7"/>
        <end position="212"/>
    </location>
</feature>
<organism evidence="9 10">
    <name type="scientific">Lachnospira eligens</name>
    <dbReference type="NCBI Taxonomy" id="39485"/>
    <lineage>
        <taxon>Bacteria</taxon>
        <taxon>Bacillati</taxon>
        <taxon>Bacillota</taxon>
        <taxon>Clostridia</taxon>
        <taxon>Lachnospirales</taxon>
        <taxon>Lachnospiraceae</taxon>
        <taxon>Lachnospira</taxon>
    </lineage>
</organism>
<proteinExistence type="inferred from homology"/>
<evidence type="ECO:0000256" key="3">
    <source>
        <dbReference type="ARBA" id="ARBA00022475"/>
    </source>
</evidence>
<sequence>MNTKRVDISILRIMATLAVIFLHTNNTILNNTQNYQLSSENKFLMSVNISIMNWAVPMFLIITGALLLNKEIQMNLMVSKYIKRIVIALFLFGIPYAIMELYMDTRQLSADMIIKSIVKVVEGNSWGHLWYLYALIGIYIILPFIKIVLNNTDKNTHKIILIILFLFNFCKGFIEKIIGISIAFNIPIMTYTVFYVITGYYLVNNKFKIEKNKKILGGGY</sequence>
<dbReference type="EMBL" id="CZBU01000011">
    <property type="protein sequence ID" value="CUQ79464.1"/>
    <property type="molecule type" value="Genomic_DNA"/>
</dbReference>
<name>A0A174YWD4_9FIRM</name>
<dbReference type="GO" id="GO:0005886">
    <property type="term" value="C:plasma membrane"/>
    <property type="evidence" value="ECO:0007669"/>
    <property type="project" value="UniProtKB-SubCell"/>
</dbReference>
<dbReference type="Proteomes" id="UP000095621">
    <property type="component" value="Unassembled WGS sequence"/>
</dbReference>
<feature type="transmembrane region" description="Helical" evidence="7">
    <location>
        <begin position="81"/>
        <end position="99"/>
    </location>
</feature>
<feature type="transmembrane region" description="Helical" evidence="7">
    <location>
        <begin position="49"/>
        <end position="69"/>
    </location>
</feature>
<comment type="subcellular location">
    <subcellularLocation>
        <location evidence="1">Cell membrane</location>
        <topology evidence="1">Multi-pass membrane protein</topology>
    </subcellularLocation>
</comment>
<dbReference type="InterPro" id="IPR002656">
    <property type="entry name" value="Acyl_transf_3_dom"/>
</dbReference>
<keyword evidence="3" id="KW-1003">Cell membrane</keyword>
<evidence type="ECO:0000256" key="1">
    <source>
        <dbReference type="ARBA" id="ARBA00004651"/>
    </source>
</evidence>
<evidence type="ECO:0000313" key="10">
    <source>
        <dbReference type="Proteomes" id="UP000095621"/>
    </source>
</evidence>
<evidence type="ECO:0000259" key="8">
    <source>
        <dbReference type="Pfam" id="PF01757"/>
    </source>
</evidence>
<evidence type="ECO:0000256" key="5">
    <source>
        <dbReference type="ARBA" id="ARBA00022989"/>
    </source>
</evidence>
<dbReference type="PANTHER" id="PTHR40074">
    <property type="entry name" value="O-ACETYLTRANSFERASE WECH"/>
    <property type="match status" value="1"/>
</dbReference>
<accession>A0A174YWD4</accession>
<evidence type="ECO:0000256" key="7">
    <source>
        <dbReference type="SAM" id="Phobius"/>
    </source>
</evidence>
<dbReference type="GO" id="GO:0009246">
    <property type="term" value="P:enterobacterial common antigen biosynthetic process"/>
    <property type="evidence" value="ECO:0007669"/>
    <property type="project" value="TreeGrafter"/>
</dbReference>
<evidence type="ECO:0000256" key="2">
    <source>
        <dbReference type="ARBA" id="ARBA00007400"/>
    </source>
</evidence>
<feature type="transmembrane region" description="Helical" evidence="7">
    <location>
        <begin position="130"/>
        <end position="149"/>
    </location>
</feature>
<dbReference type="RefSeq" id="WP_055217019.1">
    <property type="nucleotide sequence ID" value="NZ_CZBU01000011.1"/>
</dbReference>
<comment type="similarity">
    <text evidence="2">Belongs to the acyltransferase 3 family.</text>
</comment>
<feature type="transmembrane region" description="Helical" evidence="7">
    <location>
        <begin position="9"/>
        <end position="29"/>
    </location>
</feature>
<feature type="transmembrane region" description="Helical" evidence="7">
    <location>
        <begin position="180"/>
        <end position="203"/>
    </location>
</feature>
<evidence type="ECO:0000256" key="6">
    <source>
        <dbReference type="ARBA" id="ARBA00023136"/>
    </source>
</evidence>
<keyword evidence="6 7" id="KW-0472">Membrane</keyword>
<evidence type="ECO:0000256" key="4">
    <source>
        <dbReference type="ARBA" id="ARBA00022692"/>
    </source>
</evidence>
<dbReference type="PANTHER" id="PTHR40074:SF2">
    <property type="entry name" value="O-ACETYLTRANSFERASE WECH"/>
    <property type="match status" value="1"/>
</dbReference>
<keyword evidence="5 7" id="KW-1133">Transmembrane helix</keyword>
<feature type="transmembrane region" description="Helical" evidence="7">
    <location>
        <begin position="156"/>
        <end position="174"/>
    </location>
</feature>
<reference evidence="9 10" key="1">
    <citation type="submission" date="2015-09" db="EMBL/GenBank/DDBJ databases">
        <authorList>
            <consortium name="Pathogen Informatics"/>
        </authorList>
    </citation>
    <scope>NUCLEOTIDE SEQUENCE [LARGE SCALE GENOMIC DNA]</scope>
    <source>
        <strain evidence="9 10">2789STDY5834875</strain>
    </source>
</reference>
<dbReference type="GO" id="GO:0016413">
    <property type="term" value="F:O-acetyltransferase activity"/>
    <property type="evidence" value="ECO:0007669"/>
    <property type="project" value="TreeGrafter"/>
</dbReference>
<protein>
    <submittedName>
        <fullName evidence="9">Uncharacterized protein conserved in bacteria</fullName>
    </submittedName>
</protein>
<dbReference type="Pfam" id="PF01757">
    <property type="entry name" value="Acyl_transf_3"/>
    <property type="match status" value="1"/>
</dbReference>
<dbReference type="AlphaFoldDB" id="A0A174YWD4"/>
<gene>
    <name evidence="9" type="ORF">ERS852490_03139</name>
</gene>
<evidence type="ECO:0000313" key="9">
    <source>
        <dbReference type="EMBL" id="CUQ79464.1"/>
    </source>
</evidence>
<keyword evidence="4 7" id="KW-0812">Transmembrane</keyword>